<keyword evidence="3" id="KW-1185">Reference proteome</keyword>
<feature type="domain" description="DUF6879" evidence="1">
    <location>
        <begin position="4"/>
        <end position="171"/>
    </location>
</feature>
<dbReference type="Proteomes" id="UP000812013">
    <property type="component" value="Unassembled WGS sequence"/>
</dbReference>
<evidence type="ECO:0000313" key="2">
    <source>
        <dbReference type="EMBL" id="MBW5481046.1"/>
    </source>
</evidence>
<evidence type="ECO:0000259" key="1">
    <source>
        <dbReference type="Pfam" id="PF21806"/>
    </source>
</evidence>
<comment type="caution">
    <text evidence="2">The sequence shown here is derived from an EMBL/GenBank/DDBJ whole genome shotgun (WGS) entry which is preliminary data.</text>
</comment>
<dbReference type="InterPro" id="IPR049244">
    <property type="entry name" value="DUF6879"/>
</dbReference>
<accession>A0ABS6YZY8</accession>
<protein>
    <recommendedName>
        <fullName evidence="1">DUF6879 domain-containing protein</fullName>
    </recommendedName>
</protein>
<dbReference type="RefSeq" id="WP_219664926.1">
    <property type="nucleotide sequence ID" value="NZ_WTFF01000012.1"/>
</dbReference>
<reference evidence="2 3" key="1">
    <citation type="submission" date="2019-12" db="EMBL/GenBank/DDBJ databases">
        <title>Genome sequence of Streptomyces bambusae.</title>
        <authorList>
            <person name="Bansal K."/>
            <person name="Choksket S."/>
            <person name="Korpole S."/>
            <person name="Patil P.B."/>
        </authorList>
    </citation>
    <scope>NUCLEOTIDE SEQUENCE [LARGE SCALE GENOMIC DNA]</scope>
    <source>
        <strain evidence="2 3">SK60</strain>
    </source>
</reference>
<proteinExistence type="predicted"/>
<dbReference type="EMBL" id="WTFF01000012">
    <property type="protein sequence ID" value="MBW5481046.1"/>
    <property type="molecule type" value="Genomic_DNA"/>
</dbReference>
<dbReference type="Pfam" id="PF21806">
    <property type="entry name" value="DUF6879"/>
    <property type="match status" value="1"/>
</dbReference>
<gene>
    <name evidence="2" type="ORF">GPJ59_03870</name>
</gene>
<name>A0ABS6YZY8_9ACTN</name>
<organism evidence="2 3">
    <name type="scientific">Streptomyces bambusae</name>
    <dbReference type="NCBI Taxonomy" id="1550616"/>
    <lineage>
        <taxon>Bacteria</taxon>
        <taxon>Bacillati</taxon>
        <taxon>Actinomycetota</taxon>
        <taxon>Actinomycetes</taxon>
        <taxon>Kitasatosporales</taxon>
        <taxon>Streptomycetaceae</taxon>
        <taxon>Streptomyces</taxon>
    </lineage>
</organism>
<evidence type="ECO:0000313" key="3">
    <source>
        <dbReference type="Proteomes" id="UP000812013"/>
    </source>
</evidence>
<sequence length="173" mass="19797">MVPSFEELLAATEHSAVHLEMRDGYMESDPSFIEWQKGRRDLPEDNDPALRPWLRWVREATARGASVRRARVFSVPESDYLKFEHHVSDANVLAGEEIRWLPRRRAADIPLPANDYWVFDGKLALILHFAGNGELAPEDPIELSEDPAILKLCLDAFEAVWERATPHAEYHPS</sequence>